<accession>A0A7X2ZAN2</accession>
<keyword evidence="2" id="KW-1185">Reference proteome</keyword>
<evidence type="ECO:0000313" key="2">
    <source>
        <dbReference type="Proteomes" id="UP000450917"/>
    </source>
</evidence>
<reference evidence="1 2" key="1">
    <citation type="submission" date="2019-11" db="EMBL/GenBank/DDBJ databases">
        <title>Draft genome sequences of five Paenibacillus species of dairy origin.</title>
        <authorList>
            <person name="Olajide A.M."/>
            <person name="Chen S."/>
            <person name="Lapointe G."/>
        </authorList>
    </citation>
    <scope>NUCLEOTIDE SEQUENCE [LARGE SCALE GENOMIC DNA]</scope>
    <source>
        <strain evidence="1 2">2CS3</strain>
    </source>
</reference>
<name>A0A7X2ZAN2_9BACL</name>
<evidence type="ECO:0000313" key="1">
    <source>
        <dbReference type="EMBL" id="MUG71430.1"/>
    </source>
</evidence>
<sequence length="201" mass="23174">MSWTESLGRIAAQLTSHRPSLYPTEELDDLADLKISKLSTDGFEGERRSFALAVKAGLHLFNESLDHSHNLSQDIHTPEGSYWHAIMHRMEGDYPNADYWFRMAGGHPAHQEWSDRIRERLAAFVWDDIGNPSFRAAFEQWSADGRFEPAGFNRLIEMQVTRTRNERVEQLLIELQWEEMRALLQHCYALSGGGGDLFEPR</sequence>
<dbReference type="EMBL" id="WNZX01000009">
    <property type="protein sequence ID" value="MUG71430.1"/>
    <property type="molecule type" value="Genomic_DNA"/>
</dbReference>
<dbReference type="Proteomes" id="UP000450917">
    <property type="component" value="Unassembled WGS sequence"/>
</dbReference>
<protein>
    <submittedName>
        <fullName evidence="1">Uncharacterized protein</fullName>
    </submittedName>
</protein>
<dbReference type="AlphaFoldDB" id="A0A7X2ZAN2"/>
<organism evidence="1 2">
    <name type="scientific">Paenibacillus validus</name>
    <dbReference type="NCBI Taxonomy" id="44253"/>
    <lineage>
        <taxon>Bacteria</taxon>
        <taxon>Bacillati</taxon>
        <taxon>Bacillota</taxon>
        <taxon>Bacilli</taxon>
        <taxon>Bacillales</taxon>
        <taxon>Paenibacillaceae</taxon>
        <taxon>Paenibacillus</taxon>
    </lineage>
</organism>
<gene>
    <name evidence="1" type="ORF">GNP93_12200</name>
</gene>
<comment type="caution">
    <text evidence="1">The sequence shown here is derived from an EMBL/GenBank/DDBJ whole genome shotgun (WGS) entry which is preliminary data.</text>
</comment>
<proteinExistence type="predicted"/>
<dbReference type="RefSeq" id="WP_127606143.1">
    <property type="nucleotide sequence ID" value="NZ_JARTHJ010000150.1"/>
</dbReference>